<reference evidence="3" key="1">
    <citation type="submission" date="2014-02" db="EMBL/GenBank/DDBJ databases">
        <title>Expanding our view of genomic diversity in Candidatus Accumulibacter clades.</title>
        <authorList>
            <person name="Skennerton C.T."/>
            <person name="Barr J.J."/>
            <person name="Slater F.R."/>
            <person name="Bond P.L."/>
            <person name="Tyson G.W."/>
        </authorList>
    </citation>
    <scope>NUCLEOTIDE SEQUENCE [LARGE SCALE GENOMIC DNA]</scope>
</reference>
<dbReference type="Pfam" id="PF13635">
    <property type="entry name" value="DUF4143"/>
    <property type="match status" value="1"/>
</dbReference>
<feature type="domain" description="DUF4143" evidence="2">
    <location>
        <begin position="200"/>
        <end position="358"/>
    </location>
</feature>
<feature type="domain" description="AAA" evidence="1">
    <location>
        <begin position="19"/>
        <end position="135"/>
    </location>
</feature>
<comment type="caution">
    <text evidence="3">The sequence shown here is derived from an EMBL/GenBank/DDBJ whole genome shotgun (WGS) entry which is preliminary data.</text>
</comment>
<dbReference type="SUPFAM" id="SSF52540">
    <property type="entry name" value="P-loop containing nucleoside triphosphate hydrolases"/>
    <property type="match status" value="1"/>
</dbReference>
<dbReference type="PANTHER" id="PTHR43566:SF2">
    <property type="entry name" value="DUF4143 DOMAIN-CONTAINING PROTEIN"/>
    <property type="match status" value="1"/>
</dbReference>
<accession>A0A011NRD9</accession>
<evidence type="ECO:0000313" key="3">
    <source>
        <dbReference type="EMBL" id="EXI67105.1"/>
    </source>
</evidence>
<proteinExistence type="predicted"/>
<dbReference type="Proteomes" id="UP000020218">
    <property type="component" value="Unassembled WGS sequence"/>
</dbReference>
<keyword evidence="4" id="KW-1185">Reference proteome</keyword>
<dbReference type="InterPro" id="IPR025420">
    <property type="entry name" value="DUF4143"/>
</dbReference>
<dbReference type="EMBL" id="JFAX01000012">
    <property type="protein sequence ID" value="EXI67105.1"/>
    <property type="molecule type" value="Genomic_DNA"/>
</dbReference>
<evidence type="ECO:0000259" key="1">
    <source>
        <dbReference type="Pfam" id="PF13173"/>
    </source>
</evidence>
<evidence type="ECO:0008006" key="5">
    <source>
        <dbReference type="Google" id="ProtNLM"/>
    </source>
</evidence>
<dbReference type="AlphaFoldDB" id="A0A011NRD9"/>
<dbReference type="PANTHER" id="PTHR43566">
    <property type="entry name" value="CONSERVED PROTEIN"/>
    <property type="match status" value="1"/>
</dbReference>
<dbReference type="InterPro" id="IPR041682">
    <property type="entry name" value="AAA_14"/>
</dbReference>
<dbReference type="PATRIC" id="fig|1454001.3.peg.2254"/>
<organism evidence="3 4">
    <name type="scientific">Candidatus Accumulibacter adjunctus</name>
    <dbReference type="NCBI Taxonomy" id="1454001"/>
    <lineage>
        <taxon>Bacteria</taxon>
        <taxon>Pseudomonadati</taxon>
        <taxon>Pseudomonadota</taxon>
        <taxon>Betaproteobacteria</taxon>
        <taxon>Candidatus Accumulibacter</taxon>
    </lineage>
</organism>
<evidence type="ECO:0000313" key="4">
    <source>
        <dbReference type="Proteomes" id="UP000020218"/>
    </source>
</evidence>
<dbReference type="InterPro" id="IPR027417">
    <property type="entry name" value="P-loop_NTPase"/>
</dbReference>
<name>A0A011NRD9_9PROT</name>
<dbReference type="STRING" id="1454001.AW08_02207"/>
<dbReference type="Gene3D" id="3.40.50.300">
    <property type="entry name" value="P-loop containing nucleotide triphosphate hydrolases"/>
    <property type="match status" value="1"/>
</dbReference>
<evidence type="ECO:0000259" key="2">
    <source>
        <dbReference type="Pfam" id="PF13635"/>
    </source>
</evidence>
<dbReference type="Pfam" id="PF13173">
    <property type="entry name" value="AAA_14"/>
    <property type="match status" value="1"/>
</dbReference>
<gene>
    <name evidence="3" type="ORF">AW08_02207</name>
</gene>
<sequence>MYRHRILSERLQRLVEAFPVVVLSGARQVGKTTLLRHLFPKLDYVVFDASLDVENARREPELFLRNHPAPVILDEIQYAPEVVAAIKRHVDRAPHRTGQYLVTGSQQWQVLRSVSESLAGRAAFLDLYGFSLQEIANSDTGWLSRWLEAPDAFFDWSRQAALHETNLPSWLWRGSLPRAIEIDEDLIPDFWAGYHRTYVERDARLAGGIEDWQDFGRFVRLMGALTAQEINYSQLGREIGMTPQTARRWLGIMEGTYQWFSLPAFSGNPAKRVSLRPKGHLADTGLACHHAQISSPRALTAHPLFGALFETGMVSELIKQASRLPTRPTFHHWRAAGGAEVDILLERDGMLYPLEVKLTANPTRRMAKGIEAFQAAHAHLNCAPGVLLCPVEQTRWVSENVLAIPWNLI</sequence>
<protein>
    <recommendedName>
        <fullName evidence="5">GTP-binding protein</fullName>
    </recommendedName>
</protein>